<dbReference type="GO" id="GO:0006071">
    <property type="term" value="P:glycerol metabolic process"/>
    <property type="evidence" value="ECO:0007669"/>
    <property type="project" value="InterPro"/>
</dbReference>
<evidence type="ECO:0000259" key="1">
    <source>
        <dbReference type="PROSITE" id="PS51480"/>
    </source>
</evidence>
<dbReference type="PROSITE" id="PS51480">
    <property type="entry name" value="DHAL"/>
    <property type="match status" value="1"/>
</dbReference>
<feature type="domain" description="DhaL" evidence="1">
    <location>
        <begin position="12"/>
        <end position="197"/>
    </location>
</feature>
<proteinExistence type="predicted"/>
<accession>A0A8I0GDE8</accession>
<dbReference type="SUPFAM" id="SSF101473">
    <property type="entry name" value="DhaL-like"/>
    <property type="match status" value="1"/>
</dbReference>
<dbReference type="InterPro" id="IPR004007">
    <property type="entry name" value="DhaL_dom"/>
</dbReference>
<dbReference type="GO" id="GO:0004371">
    <property type="term" value="F:glycerone kinase activity"/>
    <property type="evidence" value="ECO:0007669"/>
    <property type="project" value="InterPro"/>
</dbReference>
<dbReference type="Proteomes" id="UP000627538">
    <property type="component" value="Unassembled WGS sequence"/>
</dbReference>
<name>A0A8I0GDE8_9ACTO</name>
<evidence type="ECO:0000313" key="3">
    <source>
        <dbReference type="Proteomes" id="UP000627538"/>
    </source>
</evidence>
<dbReference type="RefSeq" id="WP_191072322.1">
    <property type="nucleotide sequence ID" value="NZ_CP060506.1"/>
</dbReference>
<gene>
    <name evidence="2" type="ORF">H8R10_08240</name>
</gene>
<dbReference type="EMBL" id="JACRUO010000003">
    <property type="protein sequence ID" value="MBD3690211.1"/>
    <property type="molecule type" value="Genomic_DNA"/>
</dbReference>
<reference evidence="2 3" key="1">
    <citation type="submission" date="2020-08" db="EMBL/GenBank/DDBJ databases">
        <title>Winkia gen. nov., sp. nov., isolated from faeces of the Anser albifrons in China.</title>
        <authorList>
            <person name="Liu Q."/>
        </authorList>
    </citation>
    <scope>NUCLEOTIDE SEQUENCE [LARGE SCALE GENOMIC DNA]</scope>
    <source>
        <strain evidence="2 3">C62</strain>
    </source>
</reference>
<sequence length="507" mass="52603">MDATTTDVVTGRDMTAWLNRLARHLAADREILDAIDHAGGLDEQAGTCAALAAAAAARAAADVREDSDASWVLDAAASAALAHAQGAGGIVLAHLLASMAAAVDAPTLRPIEVGQAVCTLARTLPDCVVGEGRAGGVLELAARAILDDVDLEATELECATLVQQAWIATQGSLIDADGHVVDALGAIVVLAFAALAHSESTDALGVVHHMLEDLAAGMPSGVRGRGRLRVDFTLDTDAEGARRLRETIAGTGSSGVMTGRADVFGFATWVVSARTDRPFDLIPPAAGRVEVYTPTPLDLVEPRDNSSVLLLERRPSGEMRRPAVIAVTGARGIVEELAHAGVHVCFSTGVWEGDLAAIVARLDQPVTVIAASTPQGDARARRVPDDAARDGGVVICAPTSNDLEVLHVSSEAATKVGAHLGVGDLAQLQRARIMQALEALQTIDLDETLSLDGIVTDHDRQVLVLVGKEGPGRAQVVADLDEISPSLRVDLMQGDQPGPTVIGVMTR</sequence>
<keyword evidence="3" id="KW-1185">Reference proteome</keyword>
<dbReference type="InterPro" id="IPR036117">
    <property type="entry name" value="DhaL_dom_sf"/>
</dbReference>
<dbReference type="Gene3D" id="1.25.40.340">
    <property type="match status" value="1"/>
</dbReference>
<evidence type="ECO:0000313" key="2">
    <source>
        <dbReference type="EMBL" id="MBD3690211.1"/>
    </source>
</evidence>
<dbReference type="AlphaFoldDB" id="A0A8I0GDE8"/>
<comment type="caution">
    <text evidence="2">The sequence shown here is derived from an EMBL/GenBank/DDBJ whole genome shotgun (WGS) entry which is preliminary data.</text>
</comment>
<protein>
    <recommendedName>
        <fullName evidence="1">DhaL domain-containing protein</fullName>
    </recommendedName>
</protein>
<organism evidence="2 3">
    <name type="scientific">Nanchangia anserum</name>
    <dbReference type="NCBI Taxonomy" id="2692125"/>
    <lineage>
        <taxon>Bacteria</taxon>
        <taxon>Bacillati</taxon>
        <taxon>Actinomycetota</taxon>
        <taxon>Actinomycetes</taxon>
        <taxon>Actinomycetales</taxon>
        <taxon>Actinomycetaceae</taxon>
        <taxon>Nanchangia</taxon>
    </lineage>
</organism>